<keyword evidence="4" id="KW-1185">Reference proteome</keyword>
<reference evidence="3" key="1">
    <citation type="submission" date="2017-08" db="EMBL/GenBank/DDBJ databases">
        <authorList>
            <person name="Polle J.E."/>
            <person name="Barry K."/>
            <person name="Cushman J."/>
            <person name="Schmutz J."/>
            <person name="Tran D."/>
            <person name="Hathwaick L.T."/>
            <person name="Yim W.C."/>
            <person name="Jenkins J."/>
            <person name="Mckie-Krisberg Z.M."/>
            <person name="Prochnik S."/>
            <person name="Lindquist E."/>
            <person name="Dockter R.B."/>
            <person name="Adam C."/>
            <person name="Molina H."/>
            <person name="Bunkerborg J."/>
            <person name="Jin E."/>
            <person name="Buchheim M."/>
            <person name="Magnuson J."/>
        </authorList>
    </citation>
    <scope>NUCLEOTIDE SEQUENCE</scope>
    <source>
        <strain evidence="3">CCAP 19/18</strain>
    </source>
</reference>
<dbReference type="Gene3D" id="2.170.270.10">
    <property type="entry name" value="SET domain"/>
    <property type="match status" value="1"/>
</dbReference>
<evidence type="ECO:0000313" key="4">
    <source>
        <dbReference type="Proteomes" id="UP000815325"/>
    </source>
</evidence>
<sequence>MLAVHGISRGGACKQPCSPSTGPKARKKGGVCKIQHVLPETSFSLLSATAATLLLATPAAAASEHLSQHSRILYSADASVASSTSAVYSPVARLATMETAPPLSDLSGIERRQHGRVSENHPHASTSHPFDSIPGRLQLPLASLLESLSQPLPYYVYGVEAGAATVAAVAIWMWQGRPVGWVQPGMLEVRPSQTAGLGLFTRVPVPSGTVLGSYPGRIRSGSEMAAKVESAPDAAGYVFNTGDGRFIDPTDESGMPSPFPGPGSPWPFPVKMLLPYANEPPKGAGGTNCFVETGPAGPTELIFQANRDIEAGEEIFIDYGLMYDRASYGRS</sequence>
<dbReference type="PROSITE" id="PS50280">
    <property type="entry name" value="SET"/>
    <property type="match status" value="1"/>
</dbReference>
<gene>
    <name evidence="3" type="ORF">DUNSADRAFT_1478</name>
</gene>
<accession>A0ABQ7FXH2</accession>
<comment type="caution">
    <text evidence="3">The sequence shown here is derived from an EMBL/GenBank/DDBJ whole genome shotgun (WGS) entry which is preliminary data.</text>
</comment>
<name>A0ABQ7FXH2_DUNSA</name>
<dbReference type="Pfam" id="PF00856">
    <property type="entry name" value="SET"/>
    <property type="match status" value="1"/>
</dbReference>
<feature type="domain" description="SET" evidence="2">
    <location>
        <begin position="185"/>
        <end position="320"/>
    </location>
</feature>
<feature type="region of interest" description="Disordered" evidence="1">
    <location>
        <begin position="1"/>
        <end position="27"/>
    </location>
</feature>
<dbReference type="InterPro" id="IPR001214">
    <property type="entry name" value="SET_dom"/>
</dbReference>
<evidence type="ECO:0000259" key="2">
    <source>
        <dbReference type="PROSITE" id="PS50280"/>
    </source>
</evidence>
<proteinExistence type="predicted"/>
<organism evidence="3 4">
    <name type="scientific">Dunaliella salina</name>
    <name type="common">Green alga</name>
    <name type="synonym">Protococcus salinus</name>
    <dbReference type="NCBI Taxonomy" id="3046"/>
    <lineage>
        <taxon>Eukaryota</taxon>
        <taxon>Viridiplantae</taxon>
        <taxon>Chlorophyta</taxon>
        <taxon>core chlorophytes</taxon>
        <taxon>Chlorophyceae</taxon>
        <taxon>CS clade</taxon>
        <taxon>Chlamydomonadales</taxon>
        <taxon>Dunaliellaceae</taxon>
        <taxon>Dunaliella</taxon>
    </lineage>
</organism>
<feature type="compositionally biased region" description="Basic and acidic residues" evidence="1">
    <location>
        <begin position="112"/>
        <end position="122"/>
    </location>
</feature>
<dbReference type="Proteomes" id="UP000815325">
    <property type="component" value="Unassembled WGS sequence"/>
</dbReference>
<dbReference type="SUPFAM" id="SSF82199">
    <property type="entry name" value="SET domain"/>
    <property type="match status" value="1"/>
</dbReference>
<dbReference type="EMBL" id="MU070615">
    <property type="protein sequence ID" value="KAF5827033.1"/>
    <property type="molecule type" value="Genomic_DNA"/>
</dbReference>
<feature type="region of interest" description="Disordered" evidence="1">
    <location>
        <begin position="112"/>
        <end position="132"/>
    </location>
</feature>
<evidence type="ECO:0000313" key="3">
    <source>
        <dbReference type="EMBL" id="KAF5827033.1"/>
    </source>
</evidence>
<dbReference type="InterPro" id="IPR046341">
    <property type="entry name" value="SET_dom_sf"/>
</dbReference>
<protein>
    <recommendedName>
        <fullName evidence="2">SET domain-containing protein</fullName>
    </recommendedName>
</protein>
<evidence type="ECO:0000256" key="1">
    <source>
        <dbReference type="SAM" id="MobiDB-lite"/>
    </source>
</evidence>